<protein>
    <recommendedName>
        <fullName evidence="3">glucuronosyltransferase</fullName>
        <ecNumber evidence="3">2.4.1.17</ecNumber>
    </recommendedName>
</protein>
<evidence type="ECO:0000256" key="3">
    <source>
        <dbReference type="ARBA" id="ARBA00012544"/>
    </source>
</evidence>
<evidence type="ECO:0000256" key="14">
    <source>
        <dbReference type="SAM" id="SignalP"/>
    </source>
</evidence>
<dbReference type="PANTHER" id="PTHR48043:SF161">
    <property type="entry name" value="UDP GLUCURONOSYLTRANSFERASE FAMILY 1 MEMBER A1"/>
    <property type="match status" value="1"/>
</dbReference>
<dbReference type="GO" id="GO:0005789">
    <property type="term" value="C:endoplasmic reticulum membrane"/>
    <property type="evidence" value="ECO:0007669"/>
    <property type="project" value="UniProtKB-SubCell"/>
</dbReference>
<evidence type="ECO:0000256" key="11">
    <source>
        <dbReference type="RuleBase" id="RU003718"/>
    </source>
</evidence>
<dbReference type="GeneTree" id="ENSGT00940000159677"/>
<feature type="signal peptide" evidence="14">
    <location>
        <begin position="1"/>
        <end position="18"/>
    </location>
</feature>
<keyword evidence="4 11" id="KW-0328">Glycosyltransferase</keyword>
<keyword evidence="10" id="KW-0325">Glycoprotein</keyword>
<dbReference type="FunFam" id="3.40.50.2000:FF:000021">
    <property type="entry name" value="UDP-glucuronosyltransferase"/>
    <property type="match status" value="1"/>
</dbReference>
<keyword evidence="14" id="KW-0732">Signal</keyword>
<dbReference type="Proteomes" id="UP000005226">
    <property type="component" value="Chromosome 22"/>
</dbReference>
<evidence type="ECO:0000256" key="4">
    <source>
        <dbReference type="ARBA" id="ARBA00022676"/>
    </source>
</evidence>
<evidence type="ECO:0000256" key="6">
    <source>
        <dbReference type="ARBA" id="ARBA00022692"/>
    </source>
</evidence>
<gene>
    <name evidence="15" type="primary">LOC101078725</name>
</gene>
<dbReference type="PROSITE" id="PS00375">
    <property type="entry name" value="UDPGT"/>
    <property type="match status" value="1"/>
</dbReference>
<evidence type="ECO:0000256" key="9">
    <source>
        <dbReference type="ARBA" id="ARBA00023136"/>
    </source>
</evidence>
<dbReference type="InterPro" id="IPR035595">
    <property type="entry name" value="UDP_glycos_trans_CS"/>
</dbReference>
<keyword evidence="7" id="KW-0256">Endoplasmic reticulum</keyword>
<proteinExistence type="inferred from homology"/>
<keyword evidence="8 13" id="KW-1133">Transmembrane helix</keyword>
<comment type="similarity">
    <text evidence="2 11">Belongs to the UDP-glycosyltransferase family.</text>
</comment>
<dbReference type="HOGENOM" id="CLU_012949_3_2_1"/>
<dbReference type="Ensembl" id="ENSTRUT00000027359.3">
    <property type="protein sequence ID" value="ENSTRUP00000027250.3"/>
    <property type="gene ID" value="ENSTRUG00000025427.2"/>
</dbReference>
<dbReference type="Pfam" id="PF00201">
    <property type="entry name" value="UDPGT"/>
    <property type="match status" value="2"/>
</dbReference>
<dbReference type="InterPro" id="IPR002213">
    <property type="entry name" value="UDP_glucos_trans"/>
</dbReference>
<feature type="region of interest" description="Disordered" evidence="12">
    <location>
        <begin position="22"/>
        <end position="49"/>
    </location>
</feature>
<feature type="transmembrane region" description="Helical" evidence="13">
    <location>
        <begin position="543"/>
        <end position="566"/>
    </location>
</feature>
<dbReference type="EC" id="2.4.1.17" evidence="3"/>
<evidence type="ECO:0000256" key="1">
    <source>
        <dbReference type="ARBA" id="ARBA00004389"/>
    </source>
</evidence>
<feature type="chain" id="PRO_5025626059" description="glucuronosyltransferase" evidence="14">
    <location>
        <begin position="19"/>
        <end position="576"/>
    </location>
</feature>
<dbReference type="SUPFAM" id="SSF53756">
    <property type="entry name" value="UDP-Glycosyltransferase/glycogen phosphorylase"/>
    <property type="match status" value="1"/>
</dbReference>
<evidence type="ECO:0000256" key="8">
    <source>
        <dbReference type="ARBA" id="ARBA00022989"/>
    </source>
</evidence>
<organism evidence="15 16">
    <name type="scientific">Takifugu rubripes</name>
    <name type="common">Japanese pufferfish</name>
    <name type="synonym">Fugu rubripes</name>
    <dbReference type="NCBI Taxonomy" id="31033"/>
    <lineage>
        <taxon>Eukaryota</taxon>
        <taxon>Metazoa</taxon>
        <taxon>Chordata</taxon>
        <taxon>Craniata</taxon>
        <taxon>Vertebrata</taxon>
        <taxon>Euteleostomi</taxon>
        <taxon>Actinopterygii</taxon>
        <taxon>Neopterygii</taxon>
        <taxon>Teleostei</taxon>
        <taxon>Neoteleostei</taxon>
        <taxon>Acanthomorphata</taxon>
        <taxon>Eupercaria</taxon>
        <taxon>Tetraodontiformes</taxon>
        <taxon>Tetradontoidea</taxon>
        <taxon>Tetraodontidae</taxon>
        <taxon>Takifugu</taxon>
    </lineage>
</organism>
<evidence type="ECO:0000256" key="2">
    <source>
        <dbReference type="ARBA" id="ARBA00009995"/>
    </source>
</evidence>
<evidence type="ECO:0000256" key="7">
    <source>
        <dbReference type="ARBA" id="ARBA00022824"/>
    </source>
</evidence>
<dbReference type="PANTHER" id="PTHR48043">
    <property type="entry name" value="EG:EG0003.4 PROTEIN-RELATED"/>
    <property type="match status" value="1"/>
</dbReference>
<reference evidence="15" key="2">
    <citation type="submission" date="2025-08" db="UniProtKB">
        <authorList>
            <consortium name="Ensembl"/>
        </authorList>
    </citation>
    <scope>IDENTIFICATION</scope>
</reference>
<evidence type="ECO:0000256" key="5">
    <source>
        <dbReference type="ARBA" id="ARBA00022679"/>
    </source>
</evidence>
<accession>H2TRE3</accession>
<evidence type="ECO:0000313" key="16">
    <source>
        <dbReference type="Proteomes" id="UP000005226"/>
    </source>
</evidence>
<dbReference type="InterPro" id="IPR050271">
    <property type="entry name" value="UDP-glycosyltransferase"/>
</dbReference>
<name>H2TRE3_TAKRU</name>
<dbReference type="GO" id="GO:0015020">
    <property type="term" value="F:glucuronosyltransferase activity"/>
    <property type="evidence" value="ECO:0007669"/>
    <property type="project" value="UniProtKB-EC"/>
</dbReference>
<dbReference type="Gene3D" id="3.40.50.2000">
    <property type="entry name" value="Glycogen Phosphorylase B"/>
    <property type="match status" value="2"/>
</dbReference>
<reference evidence="15" key="3">
    <citation type="submission" date="2025-09" db="UniProtKB">
        <authorList>
            <consortium name="Ensembl"/>
        </authorList>
    </citation>
    <scope>IDENTIFICATION</scope>
</reference>
<reference evidence="15 16" key="1">
    <citation type="journal article" date="2011" name="Genome Biol. Evol.">
        <title>Integration of the genetic map and genome assembly of fugu facilitates insights into distinct features of genome evolution in teleosts and mammals.</title>
        <authorList>
            <person name="Kai W."/>
            <person name="Kikuchi K."/>
            <person name="Tohari S."/>
            <person name="Chew A.K."/>
            <person name="Tay A."/>
            <person name="Fujiwara A."/>
            <person name="Hosoya S."/>
            <person name="Suetake H."/>
            <person name="Naruse K."/>
            <person name="Brenner S."/>
            <person name="Suzuki Y."/>
            <person name="Venkatesh B."/>
        </authorList>
    </citation>
    <scope>NUCLEOTIDE SEQUENCE [LARGE SCALE GENOMIC DNA]</scope>
</reference>
<keyword evidence="5 11" id="KW-0808">Transferase</keyword>
<evidence type="ECO:0000256" key="12">
    <source>
        <dbReference type="SAM" id="MobiDB-lite"/>
    </source>
</evidence>
<keyword evidence="16" id="KW-1185">Reference proteome</keyword>
<sequence>MRSAALLVIMLLSMQVKGAVDKTAGPVGGGNQRPEETKGTTNTPANDSDPPFLGNLLVIPMDGSHWVDLKALAQEMGRRGHRVTVVIPEVSIRMGPGKYYDTVTFPVPYDKAVIDSIMVANKDVIKKSTVSFMEKIQKQFTQFQKIKGFLHSTAESLLFNASIISQLEQQNFDAVLTDPMVPTGALIARKLGEFCHINDLYPHLSEHFPMSFIHRPFPGLPIVNLLRGIPCLLDMKSAGCPSPPSYVPRFFTGYTDKMNFKERTINTMVALLEPLMCKLLFWQFDYISHQFLGEEVGIAEVLSESAVWLLRIDMTLELPRPLMPNTILVGGINCNVRDALPEDLLPWVSGEHGFIVFTLGTVVSEMPEETTTIFLEAFRQIPQKVIWRYTGQIDGNLPDNVKIMKWVPQNDLLAHPGARAFITHAGSHGLYEGLCHAVPMVMVPLSAEQPDNAEKMASRGAGIVLNVLSVTTEDIVQALNNVINDTRYKDNIKTLSELHKDQPMNPLELSVYWTEFVMRHKGAKHLRPAVHDLNWIQYYCLDVVAFLFTILLLLVVLTVKCLKVCLRKLGGKRKRD</sequence>
<comment type="subcellular location">
    <subcellularLocation>
        <location evidence="1">Endoplasmic reticulum membrane</location>
        <topology evidence="1">Single-pass membrane protein</topology>
    </subcellularLocation>
</comment>
<dbReference type="AlphaFoldDB" id="H2TRE3"/>
<evidence type="ECO:0000256" key="10">
    <source>
        <dbReference type="ARBA" id="ARBA00023180"/>
    </source>
</evidence>
<keyword evidence="9 13" id="KW-0472">Membrane</keyword>
<evidence type="ECO:0000313" key="15">
    <source>
        <dbReference type="Ensembl" id="ENSTRUP00000027250.3"/>
    </source>
</evidence>
<keyword evidence="6 13" id="KW-0812">Transmembrane</keyword>
<dbReference type="CDD" id="cd03784">
    <property type="entry name" value="GT1_Gtf-like"/>
    <property type="match status" value="1"/>
</dbReference>
<evidence type="ECO:0000256" key="13">
    <source>
        <dbReference type="SAM" id="Phobius"/>
    </source>
</evidence>